<keyword evidence="2" id="KW-1185">Reference proteome</keyword>
<gene>
    <name evidence="1" type="ORF">DILT_LOCUS2623</name>
</gene>
<dbReference type="Proteomes" id="UP000281553">
    <property type="component" value="Unassembled WGS sequence"/>
</dbReference>
<evidence type="ECO:0008006" key="3">
    <source>
        <dbReference type="Google" id="ProtNLM"/>
    </source>
</evidence>
<sequence>MFLGSQEFCFGSLAPSLVTMASGPILNQQQKALAPIGLSMADIHLVPGTTTTVVNPDNVDSAGQGVELLHNSSPALCLGNLLGFQAVPPLGSFLTLAAKGFKLKARLDTPPSANPIASRVLHVRRLPPDVSEMDVAKFAMPFGAILNLVLTKKSGQALIEMTSSAVSSEMIEYYSRHPLTLRGCGPIVFQYSRYQELEIVGISRPVSEAVNVGNEHVRRYIDGVVTRPRVIRAYLESTNSQQLTYMEYFQAQSEGSFE</sequence>
<name>A0A3P6SJ72_DIBLA</name>
<evidence type="ECO:0000313" key="1">
    <source>
        <dbReference type="EMBL" id="VDK74866.1"/>
    </source>
</evidence>
<dbReference type="InterPro" id="IPR012677">
    <property type="entry name" value="Nucleotide-bd_a/b_plait_sf"/>
</dbReference>
<dbReference type="GO" id="GO:0003676">
    <property type="term" value="F:nucleic acid binding"/>
    <property type="evidence" value="ECO:0007669"/>
    <property type="project" value="InterPro"/>
</dbReference>
<dbReference type="CDD" id="cd12421">
    <property type="entry name" value="RRM1_PTBP1_hnRNPL_like"/>
    <property type="match status" value="1"/>
</dbReference>
<dbReference type="EMBL" id="UYRU01042367">
    <property type="protein sequence ID" value="VDK74866.1"/>
    <property type="molecule type" value="Genomic_DNA"/>
</dbReference>
<proteinExistence type="predicted"/>
<dbReference type="OrthoDB" id="296632at2759"/>
<dbReference type="Gene3D" id="3.30.70.330">
    <property type="match status" value="1"/>
</dbReference>
<dbReference type="PANTHER" id="PTHR15592">
    <property type="entry name" value="MATRIN 3/NUCLEAR PROTEIN 220-RELATED"/>
    <property type="match status" value="1"/>
</dbReference>
<dbReference type="InterPro" id="IPR035979">
    <property type="entry name" value="RBD_domain_sf"/>
</dbReference>
<organism evidence="1 2">
    <name type="scientific">Dibothriocephalus latus</name>
    <name type="common">Fish tapeworm</name>
    <name type="synonym">Diphyllobothrium latum</name>
    <dbReference type="NCBI Taxonomy" id="60516"/>
    <lineage>
        <taxon>Eukaryota</taxon>
        <taxon>Metazoa</taxon>
        <taxon>Spiralia</taxon>
        <taxon>Lophotrochozoa</taxon>
        <taxon>Platyhelminthes</taxon>
        <taxon>Cestoda</taxon>
        <taxon>Eucestoda</taxon>
        <taxon>Diphyllobothriidea</taxon>
        <taxon>Diphyllobothriidae</taxon>
        <taxon>Dibothriocephalus</taxon>
    </lineage>
</organism>
<evidence type="ECO:0000313" key="2">
    <source>
        <dbReference type="Proteomes" id="UP000281553"/>
    </source>
</evidence>
<dbReference type="SUPFAM" id="SSF54928">
    <property type="entry name" value="RNA-binding domain, RBD"/>
    <property type="match status" value="1"/>
</dbReference>
<accession>A0A3P6SJ72</accession>
<protein>
    <recommendedName>
        <fullName evidence="3">RRM domain-containing protein</fullName>
    </recommendedName>
</protein>
<reference evidence="1 2" key="1">
    <citation type="submission" date="2018-11" db="EMBL/GenBank/DDBJ databases">
        <authorList>
            <consortium name="Pathogen Informatics"/>
        </authorList>
    </citation>
    <scope>NUCLEOTIDE SEQUENCE [LARGE SCALE GENOMIC DNA]</scope>
</reference>
<dbReference type="AlphaFoldDB" id="A0A3P6SJ72"/>